<evidence type="ECO:0000313" key="3">
    <source>
        <dbReference type="Proteomes" id="UP000647587"/>
    </source>
</evidence>
<dbReference type="PRINTS" id="PR00081">
    <property type="entry name" value="GDHRDH"/>
</dbReference>
<dbReference type="SUPFAM" id="SSF51735">
    <property type="entry name" value="NAD(P)-binding Rossmann-fold domains"/>
    <property type="match status" value="1"/>
</dbReference>
<dbReference type="NCBIfam" id="NF009466">
    <property type="entry name" value="PRK12826.1-2"/>
    <property type="match status" value="1"/>
</dbReference>
<dbReference type="EMBL" id="BMPP01000001">
    <property type="protein sequence ID" value="GGK11086.1"/>
    <property type="molecule type" value="Genomic_DNA"/>
</dbReference>
<reference evidence="3" key="1">
    <citation type="journal article" date="2019" name="Int. J. Syst. Evol. Microbiol.">
        <title>The Global Catalogue of Microorganisms (GCM) 10K type strain sequencing project: providing services to taxonomists for standard genome sequencing and annotation.</title>
        <authorList>
            <consortium name="The Broad Institute Genomics Platform"/>
            <consortium name="The Broad Institute Genome Sequencing Center for Infectious Disease"/>
            <person name="Wu L."/>
            <person name="Ma J."/>
        </authorList>
    </citation>
    <scope>NUCLEOTIDE SEQUENCE [LARGE SCALE GENOMIC DNA]</scope>
    <source>
        <strain evidence="3">JCM 30331</strain>
    </source>
</reference>
<dbReference type="InterPro" id="IPR036291">
    <property type="entry name" value="NAD(P)-bd_dom_sf"/>
</dbReference>
<dbReference type="RefSeq" id="WP_189003431.1">
    <property type="nucleotide sequence ID" value="NZ_BMPP01000001.1"/>
</dbReference>
<comment type="similarity">
    <text evidence="1">Belongs to the short-chain dehydrogenases/reductases (SDR) family.</text>
</comment>
<dbReference type="Proteomes" id="UP000647587">
    <property type="component" value="Unassembled WGS sequence"/>
</dbReference>
<comment type="caution">
    <text evidence="2">The sequence shown here is derived from an EMBL/GenBank/DDBJ whole genome shotgun (WGS) entry which is preliminary data.</text>
</comment>
<evidence type="ECO:0000256" key="1">
    <source>
        <dbReference type="ARBA" id="ARBA00006484"/>
    </source>
</evidence>
<name>A0ABQ2EFZ6_9DEIO</name>
<dbReference type="PANTHER" id="PTHR42760">
    <property type="entry name" value="SHORT-CHAIN DEHYDROGENASES/REDUCTASES FAMILY MEMBER"/>
    <property type="match status" value="1"/>
</dbReference>
<dbReference type="InterPro" id="IPR002347">
    <property type="entry name" value="SDR_fam"/>
</dbReference>
<sequence length="273" mass="28255">MTKNEHGHAAAGRLTDLVVLVTGGASGIGRAIALAASAEGARVVIADIHSEGAERTLSALTAAHGEAIFLPCDVADDDQVRELIGTTVRHFGQLDVLVNNAGIGGDNAPAHELDLETWDRVMAVNLRGPFVCARHALPHLMRSGSGVIVNVASTYGLIGAPNAPAYCASKGGVVNLTRQLAVDYGQHGVRVNAVCPGYVDTDMGGRRASLPPAEAQAAHDRREANAARQPLGRQAHADEISRAVIFLASSESSFMTGSIVTVDGGCTATFNHG</sequence>
<organism evidence="2 3">
    <name type="scientific">Deinococcus malanensis</name>
    <dbReference type="NCBI Taxonomy" id="1706855"/>
    <lineage>
        <taxon>Bacteria</taxon>
        <taxon>Thermotogati</taxon>
        <taxon>Deinococcota</taxon>
        <taxon>Deinococci</taxon>
        <taxon>Deinococcales</taxon>
        <taxon>Deinococcaceae</taxon>
        <taxon>Deinococcus</taxon>
    </lineage>
</organism>
<dbReference type="NCBIfam" id="NF005559">
    <property type="entry name" value="PRK07231.1"/>
    <property type="match status" value="1"/>
</dbReference>
<dbReference type="InterPro" id="IPR020904">
    <property type="entry name" value="Sc_DH/Rdtase_CS"/>
</dbReference>
<dbReference type="PANTHER" id="PTHR42760:SF124">
    <property type="entry name" value="SHORT-CHAIN DEHYDROGENASE_REDUCTASE"/>
    <property type="match status" value="1"/>
</dbReference>
<gene>
    <name evidence="2" type="ORF">GCM10008955_00440</name>
</gene>
<dbReference type="CDD" id="cd05233">
    <property type="entry name" value="SDR_c"/>
    <property type="match status" value="1"/>
</dbReference>
<dbReference type="Pfam" id="PF13561">
    <property type="entry name" value="adh_short_C2"/>
    <property type="match status" value="1"/>
</dbReference>
<dbReference type="PROSITE" id="PS00061">
    <property type="entry name" value="ADH_SHORT"/>
    <property type="match status" value="1"/>
</dbReference>
<accession>A0ABQ2EFZ6</accession>
<keyword evidence="3" id="KW-1185">Reference proteome</keyword>
<proteinExistence type="inferred from homology"/>
<protein>
    <submittedName>
        <fullName evidence="2">Short chain dehydrogenase</fullName>
    </submittedName>
</protein>
<dbReference type="Gene3D" id="3.40.50.720">
    <property type="entry name" value="NAD(P)-binding Rossmann-like Domain"/>
    <property type="match status" value="1"/>
</dbReference>
<dbReference type="PRINTS" id="PR00080">
    <property type="entry name" value="SDRFAMILY"/>
</dbReference>
<evidence type="ECO:0000313" key="2">
    <source>
        <dbReference type="EMBL" id="GGK11086.1"/>
    </source>
</evidence>